<gene>
    <name evidence="1" type="ORF">Shyd_73790</name>
</gene>
<proteinExistence type="predicted"/>
<accession>A0ABQ3PLW0</accession>
<reference evidence="1" key="1">
    <citation type="submission" date="2024-05" db="EMBL/GenBank/DDBJ databases">
        <title>Whole genome shotgun sequence of Streptomyces hydrogenans NBRC 13475.</title>
        <authorList>
            <person name="Komaki H."/>
            <person name="Tamura T."/>
        </authorList>
    </citation>
    <scope>NUCLEOTIDE SEQUENCE</scope>
    <source>
        <strain evidence="1">NBRC 13475</strain>
    </source>
</reference>
<dbReference type="RefSeq" id="WP_226652669.1">
    <property type="nucleotide sequence ID" value="NZ_BNDW01000102.1"/>
</dbReference>
<evidence type="ECO:0000313" key="2">
    <source>
        <dbReference type="Proteomes" id="UP001052739"/>
    </source>
</evidence>
<name>A0ABQ3PLW0_9ACTN</name>
<sequence length="226" mass="23711">MRELLHRVEWAERALDAGRWRPGPGDSAAAAAVRARLAAPLPARPDADARDRRLQRLLRTVLHHLDGGAVSPPAAALLAAMARAFLPWHAFPNPPVAAAAPAYGTPVCAADGTAAVPTGAGEALLPRLIGLFTVLAAPPVPGAVPRTPVIGPWRIVHEGRFRRHGRPAPGVWTAETVHCPGCGAADGPWRVTCDWRVAVLGCACGAETREHGLAFSEIWLPSAVDG</sequence>
<dbReference type="Proteomes" id="UP001052739">
    <property type="component" value="Unassembled WGS sequence"/>
</dbReference>
<protein>
    <submittedName>
        <fullName evidence="1">Uncharacterized protein</fullName>
    </submittedName>
</protein>
<evidence type="ECO:0000313" key="1">
    <source>
        <dbReference type="EMBL" id="GHI26008.1"/>
    </source>
</evidence>
<organism evidence="1 2">
    <name type="scientific">Streptomyces hydrogenans</name>
    <dbReference type="NCBI Taxonomy" id="1873719"/>
    <lineage>
        <taxon>Bacteria</taxon>
        <taxon>Bacillati</taxon>
        <taxon>Actinomycetota</taxon>
        <taxon>Actinomycetes</taxon>
        <taxon>Kitasatosporales</taxon>
        <taxon>Streptomycetaceae</taxon>
        <taxon>Streptomyces</taxon>
    </lineage>
</organism>
<dbReference type="EMBL" id="BNDW01000102">
    <property type="protein sequence ID" value="GHI26008.1"/>
    <property type="molecule type" value="Genomic_DNA"/>
</dbReference>
<comment type="caution">
    <text evidence="1">The sequence shown here is derived from an EMBL/GenBank/DDBJ whole genome shotgun (WGS) entry which is preliminary data.</text>
</comment>
<keyword evidence="2" id="KW-1185">Reference proteome</keyword>